<evidence type="ECO:0000259" key="1">
    <source>
        <dbReference type="Pfam" id="PF13843"/>
    </source>
</evidence>
<proteinExistence type="predicted"/>
<dbReference type="EMBL" id="JAGRRH010000019">
    <property type="protein sequence ID" value="KAG7349729.1"/>
    <property type="molecule type" value="Genomic_DNA"/>
</dbReference>
<name>A0A9K3KTI9_9STRA</name>
<comment type="caution">
    <text evidence="2">The sequence shown here is derived from an EMBL/GenBank/DDBJ whole genome shotgun (WGS) entry which is preliminary data.</text>
</comment>
<protein>
    <submittedName>
        <fullName evidence="2">Transposase IS4</fullName>
    </submittedName>
</protein>
<dbReference type="Proteomes" id="UP000693970">
    <property type="component" value="Unassembled WGS sequence"/>
</dbReference>
<dbReference type="AlphaFoldDB" id="A0A9K3KTI9"/>
<dbReference type="Pfam" id="PF13843">
    <property type="entry name" value="DDE_Tnp_1_7"/>
    <property type="match status" value="1"/>
</dbReference>
<accession>A0A9K3KTI9</accession>
<evidence type="ECO:0000313" key="2">
    <source>
        <dbReference type="EMBL" id="KAG7349729.1"/>
    </source>
</evidence>
<reference evidence="2" key="2">
    <citation type="submission" date="2021-04" db="EMBL/GenBank/DDBJ databases">
        <authorList>
            <person name="Podell S."/>
        </authorList>
    </citation>
    <scope>NUCLEOTIDE SEQUENCE</scope>
    <source>
        <strain evidence="2">Hildebrandi</strain>
    </source>
</reference>
<dbReference type="PANTHER" id="PTHR46599">
    <property type="entry name" value="PIGGYBAC TRANSPOSABLE ELEMENT-DERIVED PROTEIN 4"/>
    <property type="match status" value="1"/>
</dbReference>
<reference evidence="2" key="1">
    <citation type="journal article" date="2021" name="Sci. Rep.">
        <title>Diploid genomic architecture of Nitzschia inconspicua, an elite biomass production diatom.</title>
        <authorList>
            <person name="Oliver A."/>
            <person name="Podell S."/>
            <person name="Pinowska A."/>
            <person name="Traller J.C."/>
            <person name="Smith S.R."/>
            <person name="McClure R."/>
            <person name="Beliaev A."/>
            <person name="Bohutskyi P."/>
            <person name="Hill E.A."/>
            <person name="Rabines A."/>
            <person name="Zheng H."/>
            <person name="Allen L.Z."/>
            <person name="Kuo A."/>
            <person name="Grigoriev I.V."/>
            <person name="Allen A.E."/>
            <person name="Hazlebeck D."/>
            <person name="Allen E.E."/>
        </authorList>
    </citation>
    <scope>NUCLEOTIDE SEQUENCE</scope>
    <source>
        <strain evidence="2">Hildebrandi</strain>
    </source>
</reference>
<evidence type="ECO:0000313" key="3">
    <source>
        <dbReference type="Proteomes" id="UP000693970"/>
    </source>
</evidence>
<feature type="domain" description="PiggyBac transposable element-derived protein" evidence="1">
    <location>
        <begin position="204"/>
        <end position="569"/>
    </location>
</feature>
<organism evidence="2 3">
    <name type="scientific">Nitzschia inconspicua</name>
    <dbReference type="NCBI Taxonomy" id="303405"/>
    <lineage>
        <taxon>Eukaryota</taxon>
        <taxon>Sar</taxon>
        <taxon>Stramenopiles</taxon>
        <taxon>Ochrophyta</taxon>
        <taxon>Bacillariophyta</taxon>
        <taxon>Bacillariophyceae</taxon>
        <taxon>Bacillariophycidae</taxon>
        <taxon>Bacillariales</taxon>
        <taxon>Bacillariaceae</taxon>
        <taxon>Nitzschia</taxon>
    </lineage>
</organism>
<sequence length="683" mass="78397">MRIGSGAICTVKLSRIHPSKHIRNKYPNHTRKDEIVGVRILRQEEKIVHRKQQLSVVFVHDEFKDDGGQHIELYCVKRWAHVTAEGDANLFFDVPPPPPPPPAISPTGSEPDDINPHPMIARMATTVGPLSESDIAEARTLVNDVDDDNRPAPENIPARNESVPNIFNAAWGHSGSCNRKKTGPRDYKPRLEFGNNESMPTVLKIFESFFFQSFIKNVIIPATNQTMPGNRPLTYGEFLVFIGLWLLMATIVGPERRDYWSTKPIDMFEGAPFRLSHYMSRARFELILRHLSFTDKQAPPLLDRFWQVRPMISAWNDNMSRVFSPGWICCLDESMSTWINQYTCPGFMFVPRKPWPFGNEYHTICCGISGILFAMELVEGKDQPRQLRNEEDNFGKTVGLLLRLTRSLWGSARVLVLDSGFCVLKGLIELAKKGVYGSALIKKRKYWPKYIRGDEIKDHFKDMPVGSVDSIGGNLDGIDFDVFCMKEPDYVMMLMSTYGTNIRMGEHKNRDGVEAFQYPEVVHNHYQYRHQIDDHNNKRHQPISLEVTWATKTWENRVFAYLLATTEVNCNLASSFFIGEPPLPSLSFRKELARELLLNPYFNRNVATDERPKRKRTCCEHTFTTLRAYTKWQGSDIIPSSSIYPQRMCKGKHRKVRTYCSCSPGVVMCEECYAQHKLEIDGQ</sequence>
<dbReference type="PANTHER" id="PTHR46599:SF3">
    <property type="entry name" value="PIGGYBAC TRANSPOSABLE ELEMENT-DERIVED PROTEIN 4"/>
    <property type="match status" value="1"/>
</dbReference>
<dbReference type="InterPro" id="IPR029526">
    <property type="entry name" value="PGBD"/>
</dbReference>
<keyword evidence="3" id="KW-1185">Reference proteome</keyword>
<dbReference type="OrthoDB" id="51275at2759"/>
<gene>
    <name evidence="2" type="ORF">IV203_012326</name>
</gene>